<dbReference type="KEGG" id="moc:BB934_40990"/>
<dbReference type="AlphaFoldDB" id="A0A1B2EX48"/>
<keyword evidence="1" id="KW-0732">Signal</keyword>
<protein>
    <recommendedName>
        <fullName evidence="3">Nuclease</fullName>
    </recommendedName>
</protein>
<reference evidence="2" key="1">
    <citation type="submission" date="2016-07" db="EMBL/GenBank/DDBJ databases">
        <title>Microvirga ossetica sp. nov. a new species of rhizobia isolated from root nodules of the legume species Vicia alpestris Steven originated from North Ossetia region in the Caucasus.</title>
        <authorList>
            <person name="Safronova V.I."/>
            <person name="Kuznetsova I.G."/>
            <person name="Sazanova A.L."/>
            <person name="Belimov A."/>
            <person name="Andronov E."/>
            <person name="Osledkin Y.S."/>
            <person name="Onishchuk O.P."/>
            <person name="Kurchak O.N."/>
            <person name="Shaposhnikov A.I."/>
            <person name="Willems A."/>
            <person name="Tikhonovich I.A."/>
        </authorList>
    </citation>
    <scope>NUCLEOTIDE SEQUENCE [LARGE SCALE GENOMIC DNA]</scope>
    <source>
        <strain evidence="2">V5/3M</strain>
        <plasmid evidence="2">unnamed2</plasmid>
    </source>
</reference>
<keyword evidence="2" id="KW-0614">Plasmid</keyword>
<feature type="chain" id="PRO_5008536547" description="Nuclease" evidence="1">
    <location>
        <begin position="23"/>
        <end position="63"/>
    </location>
</feature>
<organism evidence="2">
    <name type="scientific">Microvirga ossetica</name>
    <dbReference type="NCBI Taxonomy" id="1882682"/>
    <lineage>
        <taxon>Bacteria</taxon>
        <taxon>Pseudomonadati</taxon>
        <taxon>Pseudomonadota</taxon>
        <taxon>Alphaproteobacteria</taxon>
        <taxon>Hyphomicrobiales</taxon>
        <taxon>Methylobacteriaceae</taxon>
        <taxon>Microvirga</taxon>
    </lineage>
</organism>
<evidence type="ECO:0000313" key="2">
    <source>
        <dbReference type="EMBL" id="ANY84565.1"/>
    </source>
</evidence>
<geneLocation type="plasmid" evidence="2">
    <name>unnamed2</name>
</geneLocation>
<accession>A0A1B2EX48</accession>
<name>A0A1B2EX48_9HYPH</name>
<dbReference type="RefSeq" id="WP_099515440.1">
    <property type="nucleotide sequence ID" value="NZ_CP016619.1"/>
</dbReference>
<proteinExistence type="predicted"/>
<evidence type="ECO:0000256" key="1">
    <source>
        <dbReference type="SAM" id="SignalP"/>
    </source>
</evidence>
<dbReference type="EMBL" id="CP016619">
    <property type="protein sequence ID" value="ANY84565.1"/>
    <property type="molecule type" value="Genomic_DNA"/>
</dbReference>
<feature type="signal peptide" evidence="1">
    <location>
        <begin position="1"/>
        <end position="22"/>
    </location>
</feature>
<gene>
    <name evidence="2" type="ORF">BB934_40990</name>
</gene>
<evidence type="ECO:0008006" key="3">
    <source>
        <dbReference type="Google" id="ProtNLM"/>
    </source>
</evidence>
<sequence>MKFLRFVLVALSFGAAPLPAIAETLDGRRIVIIDGDTIDVRGKRIRILNIDARRAFARDARPN</sequence>